<sequence>MLDEEEFERVIEHYFQNSNEEQALAACDIARTYYPFSASILLLRAEILTQAQKYGQALRALDEMEQYDMKNLDAVLLRADILMSQFRHEQAAQWLEQQAEEFGGKDKVELLLELSDVYDENEDFDEVYDTLKKIIAIDRRNEEALQKICFWAEFTGRLEESVALHTQLTDDDPFNALAWFNLGAAYQGLKHYEKSIDAYEYCVAIDEKFEFAYRNMADAFMRLKQYEKALEVLEKHIEIARPEDVIFEAMGYCWEKRKDYSRARQYYRQASQLSPQDDSIFFKIGETYTREKQWEKAIKAFSVALHLDKDNAAYCMAIGNCLMELNVKSEALVCYLNAVRLKPDSKSTWISLVRGLYLAGYHDEVLVQVQVAMEHCGEKGDLYYFYAASLLELGKAKEALLQLEKALTLAPGKVKLFTDLNPEYLMRTQVSELITRYKKTKRK</sequence>
<evidence type="ECO:0000313" key="6">
    <source>
        <dbReference type="Proteomes" id="UP001500067"/>
    </source>
</evidence>
<gene>
    <name evidence="5" type="ORF">GCM10023093_18100</name>
</gene>
<evidence type="ECO:0000256" key="1">
    <source>
        <dbReference type="ARBA" id="ARBA00022737"/>
    </source>
</evidence>
<evidence type="ECO:0000259" key="4">
    <source>
        <dbReference type="Pfam" id="PF25063"/>
    </source>
</evidence>
<dbReference type="EMBL" id="BAABFA010000010">
    <property type="protein sequence ID" value="GAA4465604.1"/>
    <property type="molecule type" value="Genomic_DNA"/>
</dbReference>
<dbReference type="SUPFAM" id="SSF48452">
    <property type="entry name" value="TPR-like"/>
    <property type="match status" value="2"/>
</dbReference>
<reference evidence="6" key="1">
    <citation type="journal article" date="2019" name="Int. J. Syst. Evol. Microbiol.">
        <title>The Global Catalogue of Microorganisms (GCM) 10K type strain sequencing project: providing services to taxonomists for standard genome sequencing and annotation.</title>
        <authorList>
            <consortium name="The Broad Institute Genomics Platform"/>
            <consortium name="The Broad Institute Genome Sequencing Center for Infectious Disease"/>
            <person name="Wu L."/>
            <person name="Ma J."/>
        </authorList>
    </citation>
    <scope>NUCLEOTIDE SEQUENCE [LARGE SCALE GENOMIC DNA]</scope>
    <source>
        <strain evidence="6">JCM 32105</strain>
    </source>
</reference>
<dbReference type="Pfam" id="PF25063">
    <property type="entry name" value="ARM_TT21_C"/>
    <property type="match status" value="1"/>
</dbReference>
<dbReference type="PANTHER" id="PTHR44943">
    <property type="entry name" value="CELLULOSE SYNTHASE OPERON PROTEIN C"/>
    <property type="match status" value="1"/>
</dbReference>
<accession>A0ABP8NGS9</accession>
<feature type="repeat" description="TPR" evidence="3">
    <location>
        <begin position="380"/>
        <end position="413"/>
    </location>
</feature>
<evidence type="ECO:0000313" key="5">
    <source>
        <dbReference type="EMBL" id="GAA4465604.1"/>
    </source>
</evidence>
<dbReference type="SMART" id="SM00028">
    <property type="entry name" value="TPR"/>
    <property type="match status" value="8"/>
</dbReference>
<dbReference type="InterPro" id="IPR051685">
    <property type="entry name" value="Ycf3/AcsC/BcsC/TPR_MFPF"/>
</dbReference>
<keyword evidence="2 3" id="KW-0802">TPR repeat</keyword>
<evidence type="ECO:0000256" key="2">
    <source>
        <dbReference type="ARBA" id="ARBA00022803"/>
    </source>
</evidence>
<keyword evidence="1" id="KW-0677">Repeat</keyword>
<dbReference type="InterPro" id="IPR056834">
    <property type="entry name" value="ARM_TT21_C"/>
</dbReference>
<proteinExistence type="predicted"/>
<feature type="domain" description="Tetratricopeptide repeat protein 21A/21B C-terminal ARM" evidence="4">
    <location>
        <begin position="194"/>
        <end position="303"/>
    </location>
</feature>
<dbReference type="PANTHER" id="PTHR44943:SF8">
    <property type="entry name" value="TPR REPEAT-CONTAINING PROTEIN MJ0263"/>
    <property type="match status" value="1"/>
</dbReference>
<dbReference type="PROSITE" id="PS50005">
    <property type="entry name" value="TPR"/>
    <property type="match status" value="5"/>
</dbReference>
<evidence type="ECO:0000256" key="3">
    <source>
        <dbReference type="PROSITE-ProRule" id="PRU00339"/>
    </source>
</evidence>
<dbReference type="Gene3D" id="1.25.40.10">
    <property type="entry name" value="Tetratricopeptide repeat domain"/>
    <property type="match status" value="3"/>
</dbReference>
<name>A0ABP8NGS9_9BACT</name>
<protein>
    <recommendedName>
        <fullName evidence="4">Tetratricopeptide repeat protein 21A/21B C-terminal ARM domain-containing protein</fullName>
    </recommendedName>
</protein>
<dbReference type="InterPro" id="IPR019734">
    <property type="entry name" value="TPR_rpt"/>
</dbReference>
<feature type="repeat" description="TPR" evidence="3">
    <location>
        <begin position="210"/>
        <end position="243"/>
    </location>
</feature>
<feature type="repeat" description="TPR" evidence="3">
    <location>
        <begin position="278"/>
        <end position="311"/>
    </location>
</feature>
<feature type="repeat" description="TPR" evidence="3">
    <location>
        <begin position="176"/>
        <end position="209"/>
    </location>
</feature>
<keyword evidence="6" id="KW-1185">Reference proteome</keyword>
<dbReference type="Proteomes" id="UP001500067">
    <property type="component" value="Unassembled WGS sequence"/>
</dbReference>
<feature type="repeat" description="TPR" evidence="3">
    <location>
        <begin position="244"/>
        <end position="277"/>
    </location>
</feature>
<dbReference type="InterPro" id="IPR011990">
    <property type="entry name" value="TPR-like_helical_dom_sf"/>
</dbReference>
<comment type="caution">
    <text evidence="5">The sequence shown here is derived from an EMBL/GenBank/DDBJ whole genome shotgun (WGS) entry which is preliminary data.</text>
</comment>
<dbReference type="Pfam" id="PF13181">
    <property type="entry name" value="TPR_8"/>
    <property type="match status" value="1"/>
</dbReference>
<organism evidence="5 6">
    <name type="scientific">Nemorincola caseinilytica</name>
    <dbReference type="NCBI Taxonomy" id="2054315"/>
    <lineage>
        <taxon>Bacteria</taxon>
        <taxon>Pseudomonadati</taxon>
        <taxon>Bacteroidota</taxon>
        <taxon>Chitinophagia</taxon>
        <taxon>Chitinophagales</taxon>
        <taxon>Chitinophagaceae</taxon>
        <taxon>Nemorincola</taxon>
    </lineage>
</organism>